<protein>
    <submittedName>
        <fullName evidence="2">SDR family oxidoreductase</fullName>
    </submittedName>
</protein>
<dbReference type="RefSeq" id="WP_344991595.1">
    <property type="nucleotide sequence ID" value="NZ_BAABFR010000009.1"/>
</dbReference>
<evidence type="ECO:0000313" key="2">
    <source>
        <dbReference type="EMBL" id="GAA4386322.1"/>
    </source>
</evidence>
<feature type="domain" description="NAD-dependent epimerase/dehydratase" evidence="1">
    <location>
        <begin position="4"/>
        <end position="216"/>
    </location>
</feature>
<gene>
    <name evidence="2" type="ORF">GCM10023147_09440</name>
</gene>
<sequence>MRFFVTGASGFIGSAVVAELRSAGHEVLGLARSDAAAATVAGLGAEVVRGTIEEVDLLRDAAGRSDGVINLAFNHDFSQFADSARVEAAAIDAMGDALAGTGRPLTVASGTLGLAPGRPALETDTMTADSTPRGAGWSAALALAERGVRATAVRLAPSVHNERKGGFASVLVDCARRTGVSGYLGDGTQRWPAVHVSDAARLFRMAAEKGEAGTAYHAVGDPGLALRDIAETIGVRFGLPARPVPDEDAQAQFGFLAAAVGLDAPASSAWTQETLGWRPTGPGLLTDLADFQR</sequence>
<dbReference type="InterPro" id="IPR051783">
    <property type="entry name" value="NAD(P)-dependent_oxidoreduct"/>
</dbReference>
<dbReference type="SUPFAM" id="SSF51735">
    <property type="entry name" value="NAD(P)-binding Rossmann-fold domains"/>
    <property type="match status" value="1"/>
</dbReference>
<organism evidence="2 3">
    <name type="scientific">Tsukamurella soli</name>
    <dbReference type="NCBI Taxonomy" id="644556"/>
    <lineage>
        <taxon>Bacteria</taxon>
        <taxon>Bacillati</taxon>
        <taxon>Actinomycetota</taxon>
        <taxon>Actinomycetes</taxon>
        <taxon>Mycobacteriales</taxon>
        <taxon>Tsukamurellaceae</taxon>
        <taxon>Tsukamurella</taxon>
    </lineage>
</organism>
<proteinExistence type="predicted"/>
<dbReference type="CDD" id="cd05262">
    <property type="entry name" value="SDR_a7"/>
    <property type="match status" value="1"/>
</dbReference>
<dbReference type="InterPro" id="IPR001509">
    <property type="entry name" value="Epimerase_deHydtase"/>
</dbReference>
<evidence type="ECO:0000313" key="3">
    <source>
        <dbReference type="Proteomes" id="UP001500635"/>
    </source>
</evidence>
<dbReference type="Gene3D" id="3.40.50.720">
    <property type="entry name" value="NAD(P)-binding Rossmann-like Domain"/>
    <property type="match status" value="1"/>
</dbReference>
<dbReference type="PANTHER" id="PTHR48079">
    <property type="entry name" value="PROTEIN YEEZ"/>
    <property type="match status" value="1"/>
</dbReference>
<reference evidence="3" key="1">
    <citation type="journal article" date="2019" name="Int. J. Syst. Evol. Microbiol.">
        <title>The Global Catalogue of Microorganisms (GCM) 10K type strain sequencing project: providing services to taxonomists for standard genome sequencing and annotation.</title>
        <authorList>
            <consortium name="The Broad Institute Genomics Platform"/>
            <consortium name="The Broad Institute Genome Sequencing Center for Infectious Disease"/>
            <person name="Wu L."/>
            <person name="Ma J."/>
        </authorList>
    </citation>
    <scope>NUCLEOTIDE SEQUENCE [LARGE SCALE GENOMIC DNA]</scope>
    <source>
        <strain evidence="3">JCM 17688</strain>
    </source>
</reference>
<evidence type="ECO:0000259" key="1">
    <source>
        <dbReference type="Pfam" id="PF01370"/>
    </source>
</evidence>
<accession>A0ABP8J791</accession>
<dbReference type="Pfam" id="PF01370">
    <property type="entry name" value="Epimerase"/>
    <property type="match status" value="1"/>
</dbReference>
<keyword evidence="3" id="KW-1185">Reference proteome</keyword>
<dbReference type="Proteomes" id="UP001500635">
    <property type="component" value="Unassembled WGS sequence"/>
</dbReference>
<dbReference type="PANTHER" id="PTHR48079:SF9">
    <property type="entry name" value="PUTATIVE-RELATED"/>
    <property type="match status" value="1"/>
</dbReference>
<name>A0ABP8J791_9ACTN</name>
<comment type="caution">
    <text evidence="2">The sequence shown here is derived from an EMBL/GenBank/DDBJ whole genome shotgun (WGS) entry which is preliminary data.</text>
</comment>
<dbReference type="InterPro" id="IPR036291">
    <property type="entry name" value="NAD(P)-bd_dom_sf"/>
</dbReference>
<dbReference type="EMBL" id="BAABFR010000009">
    <property type="protein sequence ID" value="GAA4386322.1"/>
    <property type="molecule type" value="Genomic_DNA"/>
</dbReference>